<dbReference type="AlphaFoldDB" id="X1VW53"/>
<feature type="non-terminal residue" evidence="1">
    <location>
        <position position="1"/>
    </location>
</feature>
<evidence type="ECO:0000313" key="1">
    <source>
        <dbReference type="EMBL" id="GAJ15190.1"/>
    </source>
</evidence>
<name>X1VW53_9ZZZZ</name>
<dbReference type="EMBL" id="BARW01026087">
    <property type="protein sequence ID" value="GAJ15190.1"/>
    <property type="molecule type" value="Genomic_DNA"/>
</dbReference>
<reference evidence="1" key="1">
    <citation type="journal article" date="2014" name="Front. Microbiol.">
        <title>High frequency of phylogenetically diverse reductive dehalogenase-homologous genes in deep subseafloor sedimentary metagenomes.</title>
        <authorList>
            <person name="Kawai M."/>
            <person name="Futagami T."/>
            <person name="Toyoda A."/>
            <person name="Takaki Y."/>
            <person name="Nishi S."/>
            <person name="Hori S."/>
            <person name="Arai W."/>
            <person name="Tsubouchi T."/>
            <person name="Morono Y."/>
            <person name="Uchiyama I."/>
            <person name="Ito T."/>
            <person name="Fujiyama A."/>
            <person name="Inagaki F."/>
            <person name="Takami H."/>
        </authorList>
    </citation>
    <scope>NUCLEOTIDE SEQUENCE</scope>
    <source>
        <strain evidence="1">Expedition CK06-06</strain>
    </source>
</reference>
<sequence>VDEDLRQIASLVPADIALLYGGDKVEKGTRIDQAEITHSVGQVTVIGRDSDEAAIFRYARALRSSGRFSMVIISSIEAYEDPIKDEDKPEDEWETVRGYNFEFFLVK</sequence>
<proteinExistence type="predicted"/>
<protein>
    <submittedName>
        <fullName evidence="1">Uncharacterized protein</fullName>
    </submittedName>
</protein>
<accession>X1VW53</accession>
<gene>
    <name evidence="1" type="ORF">S12H4_42602</name>
</gene>
<comment type="caution">
    <text evidence="1">The sequence shown here is derived from an EMBL/GenBank/DDBJ whole genome shotgun (WGS) entry which is preliminary data.</text>
</comment>
<organism evidence="1">
    <name type="scientific">marine sediment metagenome</name>
    <dbReference type="NCBI Taxonomy" id="412755"/>
    <lineage>
        <taxon>unclassified sequences</taxon>
        <taxon>metagenomes</taxon>
        <taxon>ecological metagenomes</taxon>
    </lineage>
</organism>